<dbReference type="SUPFAM" id="SSF101912">
    <property type="entry name" value="Sema domain"/>
    <property type="match status" value="1"/>
</dbReference>
<evidence type="ECO:0000256" key="6">
    <source>
        <dbReference type="SAM" id="MobiDB-lite"/>
    </source>
</evidence>
<dbReference type="InterPro" id="IPR032675">
    <property type="entry name" value="LRR_dom_sf"/>
</dbReference>
<evidence type="ECO:0000256" key="5">
    <source>
        <dbReference type="PROSITE-ProRule" id="PRU00352"/>
    </source>
</evidence>
<protein>
    <submittedName>
        <fullName evidence="9">Leucine-rich alpha-2-glycoprotein</fullName>
    </submittedName>
</protein>
<dbReference type="InterPro" id="IPR001627">
    <property type="entry name" value="Semap_dom"/>
</dbReference>
<feature type="region of interest" description="Disordered" evidence="6">
    <location>
        <begin position="111"/>
        <end position="130"/>
    </location>
</feature>
<dbReference type="KEGG" id="pcoo:112852840"/>
<keyword evidence="8" id="KW-1185">Reference proteome</keyword>
<dbReference type="InterPro" id="IPR003591">
    <property type="entry name" value="Leu-rich_rpt_typical-subtyp"/>
</dbReference>
<dbReference type="CTD" id="116844"/>
<evidence type="ECO:0000313" key="9">
    <source>
        <dbReference type="RefSeq" id="XP_025772157.1"/>
    </source>
</evidence>
<dbReference type="Pfam" id="PF00560">
    <property type="entry name" value="LRR_1"/>
    <property type="match status" value="2"/>
</dbReference>
<evidence type="ECO:0000256" key="2">
    <source>
        <dbReference type="ARBA" id="ARBA00022729"/>
    </source>
</evidence>
<dbReference type="InterPro" id="IPR036352">
    <property type="entry name" value="Semap_dom_sf"/>
</dbReference>
<accession>A0A6P6H906</accession>
<keyword evidence="2" id="KW-0732">Signal</keyword>
<keyword evidence="3" id="KW-0677">Repeat</keyword>
<dbReference type="PROSITE" id="PS51450">
    <property type="entry name" value="LRR"/>
    <property type="match status" value="3"/>
</dbReference>
<name>A0A6P6H906_PUMCO</name>
<gene>
    <name evidence="9" type="primary">LRG1</name>
</gene>
<dbReference type="Pfam" id="PF13855">
    <property type="entry name" value="LRR_8"/>
    <property type="match status" value="2"/>
</dbReference>
<dbReference type="PROSITE" id="PS51004">
    <property type="entry name" value="SEMA"/>
    <property type="match status" value="1"/>
</dbReference>
<dbReference type="InterPro" id="IPR001611">
    <property type="entry name" value="Leu-rich_rpt"/>
</dbReference>
<reference evidence="9" key="1">
    <citation type="submission" date="2025-08" db="UniProtKB">
        <authorList>
            <consortium name="RefSeq"/>
        </authorList>
    </citation>
    <scope>IDENTIFICATION</scope>
    <source>
        <tissue evidence="9">Blood</tissue>
    </source>
</reference>
<dbReference type="InterPro" id="IPR015943">
    <property type="entry name" value="WD40/YVTN_repeat-like_dom_sf"/>
</dbReference>
<evidence type="ECO:0000259" key="7">
    <source>
        <dbReference type="PROSITE" id="PS51004"/>
    </source>
</evidence>
<dbReference type="SMART" id="SM00369">
    <property type="entry name" value="LRR_TYP"/>
    <property type="match status" value="8"/>
</dbReference>
<keyword evidence="4" id="KW-0325">Glycoprotein</keyword>
<dbReference type="InterPro" id="IPR000483">
    <property type="entry name" value="Cys-rich_flank_reg_C"/>
</dbReference>
<dbReference type="Proteomes" id="UP000515131">
    <property type="component" value="Unplaced"/>
</dbReference>
<evidence type="ECO:0000256" key="4">
    <source>
        <dbReference type="ARBA" id="ARBA00023180"/>
    </source>
</evidence>
<feature type="domain" description="Sema" evidence="7">
    <location>
        <begin position="1"/>
        <end position="72"/>
    </location>
</feature>
<dbReference type="RefSeq" id="XP_025772157.1">
    <property type="nucleotide sequence ID" value="XM_025916372.1"/>
</dbReference>
<dbReference type="SMART" id="SM00364">
    <property type="entry name" value="LRR_BAC"/>
    <property type="match status" value="5"/>
</dbReference>
<dbReference type="SUPFAM" id="SSF52058">
    <property type="entry name" value="L domain-like"/>
    <property type="match status" value="1"/>
</dbReference>
<dbReference type="Gene3D" id="3.80.10.10">
    <property type="entry name" value="Ribonuclease Inhibitor"/>
    <property type="match status" value="2"/>
</dbReference>
<dbReference type="PRINTS" id="PR00019">
    <property type="entry name" value="LEURICHRPT"/>
</dbReference>
<evidence type="ECO:0000256" key="1">
    <source>
        <dbReference type="ARBA" id="ARBA00022614"/>
    </source>
</evidence>
<dbReference type="PANTHER" id="PTHR24366">
    <property type="entry name" value="IG(IMMUNOGLOBULIN) AND LRR(LEUCINE RICH REPEAT) DOMAINS"/>
    <property type="match status" value="1"/>
</dbReference>
<sequence length="461" mass="50786">MDTLQPLGDNISGMARCPYDPKHANVALFSEGMLFTATVTDFLAIDAVIYRSLGDRPTLRTVKHDSKWFKGPATNGNRTWVRTSLGRAALPPVQAGIRLPHRAERAQMEKGEAIMSSRRPQRKHSPGGLDSRLSRTLLLLLLSTASAQEVTPNRAACVVSHAVNGSSVSCHPPAQIPRRFPADTVFLVVEFFNLTRLPDDTLRGLARLQELHLSSNQLESLSPKFLLPAPLLQVLDLTRNRLARLPPGLFQPLAALHTLVLKENQLEALEPSWLLGLKALRHLDLSENRLQTLPPGLLANVTSLRILDLSNNQLKALPPDLLKGPLRLERLHLEGNGLQVLDEGLLAPQPDLRYLFLNDNKLATVAAGALQGLWQLDFLDLSNNLLTGAPKGLWTSLGQPTRDMRDGFDISGNPWICDGNLEDLYGWLVANKDKMFSRNTTRCAGPGAWKGRMLLVAAESH</sequence>
<dbReference type="AlphaFoldDB" id="A0A6P6H906"/>
<comment type="caution">
    <text evidence="5">Lacks conserved residue(s) required for the propagation of feature annotation.</text>
</comment>
<keyword evidence="1" id="KW-0433">Leucine-rich repeat</keyword>
<organism evidence="8 9">
    <name type="scientific">Puma concolor</name>
    <name type="common">Mountain lion</name>
    <name type="synonym">Felis concolor</name>
    <dbReference type="NCBI Taxonomy" id="9696"/>
    <lineage>
        <taxon>Eukaryota</taxon>
        <taxon>Metazoa</taxon>
        <taxon>Chordata</taxon>
        <taxon>Craniata</taxon>
        <taxon>Vertebrata</taxon>
        <taxon>Euteleostomi</taxon>
        <taxon>Mammalia</taxon>
        <taxon>Eutheria</taxon>
        <taxon>Laurasiatheria</taxon>
        <taxon>Carnivora</taxon>
        <taxon>Feliformia</taxon>
        <taxon>Felidae</taxon>
        <taxon>Felinae</taxon>
        <taxon>Puma</taxon>
    </lineage>
</organism>
<dbReference type="GeneID" id="112852840"/>
<proteinExistence type="predicted"/>
<dbReference type="Gene3D" id="2.130.10.10">
    <property type="entry name" value="YVTN repeat-like/Quinoprotein amine dehydrogenase"/>
    <property type="match status" value="1"/>
</dbReference>
<dbReference type="PANTHER" id="PTHR24366:SF158">
    <property type="entry name" value="PLATELET GLYCOPROTEIN IB ALPHA CHAIN-LIKE-RELATED"/>
    <property type="match status" value="1"/>
</dbReference>
<dbReference type="SMART" id="SM00082">
    <property type="entry name" value="LRRCT"/>
    <property type="match status" value="1"/>
</dbReference>
<evidence type="ECO:0000313" key="8">
    <source>
        <dbReference type="Proteomes" id="UP000515131"/>
    </source>
</evidence>
<evidence type="ECO:0000256" key="3">
    <source>
        <dbReference type="ARBA" id="ARBA00022737"/>
    </source>
</evidence>